<dbReference type="PANTHER" id="PTHR10434:SF11">
    <property type="entry name" value="1-ACYL-SN-GLYCEROL-3-PHOSPHATE ACYLTRANSFERASE"/>
    <property type="match status" value="1"/>
</dbReference>
<dbReference type="CDD" id="cd07989">
    <property type="entry name" value="LPLAT_AGPAT-like"/>
    <property type="match status" value="1"/>
</dbReference>
<evidence type="ECO:0000256" key="2">
    <source>
        <dbReference type="ARBA" id="ARBA00023315"/>
    </source>
</evidence>
<proteinExistence type="predicted"/>
<feature type="domain" description="Phospholipid/glycerol acyltransferase" evidence="4">
    <location>
        <begin position="99"/>
        <end position="209"/>
    </location>
</feature>
<organism evidence="5 6">
    <name type="scientific">Nocardioides pocheonensis</name>
    <dbReference type="NCBI Taxonomy" id="661485"/>
    <lineage>
        <taxon>Bacteria</taxon>
        <taxon>Bacillati</taxon>
        <taxon>Actinomycetota</taxon>
        <taxon>Actinomycetes</taxon>
        <taxon>Propionibacteriales</taxon>
        <taxon>Nocardioidaceae</taxon>
        <taxon>Nocardioides</taxon>
    </lineage>
</organism>
<name>A0A3N0GF57_9ACTN</name>
<feature type="region of interest" description="Disordered" evidence="3">
    <location>
        <begin position="1"/>
        <end position="58"/>
    </location>
</feature>
<keyword evidence="1 5" id="KW-0808">Transferase</keyword>
<dbReference type="InterPro" id="IPR002123">
    <property type="entry name" value="Plipid/glycerol_acylTrfase"/>
</dbReference>
<dbReference type="SMART" id="SM00563">
    <property type="entry name" value="PlsC"/>
    <property type="match status" value="1"/>
</dbReference>
<dbReference type="PANTHER" id="PTHR10434">
    <property type="entry name" value="1-ACYL-SN-GLYCEROL-3-PHOSPHATE ACYLTRANSFERASE"/>
    <property type="match status" value="1"/>
</dbReference>
<dbReference type="GO" id="GO:0006654">
    <property type="term" value="P:phosphatidic acid biosynthetic process"/>
    <property type="evidence" value="ECO:0007669"/>
    <property type="project" value="TreeGrafter"/>
</dbReference>
<evidence type="ECO:0000256" key="3">
    <source>
        <dbReference type="SAM" id="MobiDB-lite"/>
    </source>
</evidence>
<evidence type="ECO:0000313" key="5">
    <source>
        <dbReference type="EMBL" id="RNM11089.1"/>
    </source>
</evidence>
<dbReference type="EMBL" id="RJSF01000049">
    <property type="protein sequence ID" value="RNM11089.1"/>
    <property type="molecule type" value="Genomic_DNA"/>
</dbReference>
<feature type="compositionally biased region" description="Basic residues" evidence="3">
    <location>
        <begin position="1"/>
        <end position="25"/>
    </location>
</feature>
<dbReference type="GO" id="GO:0003841">
    <property type="term" value="F:1-acylglycerol-3-phosphate O-acyltransferase activity"/>
    <property type="evidence" value="ECO:0007669"/>
    <property type="project" value="TreeGrafter"/>
</dbReference>
<evidence type="ECO:0000256" key="1">
    <source>
        <dbReference type="ARBA" id="ARBA00022679"/>
    </source>
</evidence>
<evidence type="ECO:0000259" key="4">
    <source>
        <dbReference type="SMART" id="SM00563"/>
    </source>
</evidence>
<dbReference type="OrthoDB" id="9808424at2"/>
<keyword evidence="6" id="KW-1185">Reference proteome</keyword>
<accession>A0A3N0GF57</accession>
<evidence type="ECO:0000313" key="6">
    <source>
        <dbReference type="Proteomes" id="UP000279994"/>
    </source>
</evidence>
<dbReference type="GO" id="GO:0005886">
    <property type="term" value="C:plasma membrane"/>
    <property type="evidence" value="ECO:0007669"/>
    <property type="project" value="TreeGrafter"/>
</dbReference>
<keyword evidence="2 5" id="KW-0012">Acyltransferase</keyword>
<sequence>MDARGGRRPGRRDRREHARRGRRNSRCQDGRCRRGRPPGLAVTTARQSSVHLEPPRSADVPHPAHLVLHRLRPAAGVIVRRRWDLTIRGAEHVPTEGPVVIAANHIGFVDGPLMAIVAPRPVHVLAKHEMYHGSLGTFLNASGQIPVERNGPDPAAVKTALRVLRDGGAVGVFPEGTRGTGEVDRVKPGAAYLAMAAGATVVPLVFLGTRLPGGSTNSVPPARSQFVMTFGEPLRVEHHRWPRRQPETHALSGRIREALLATLDEAQQATGMTLPGPIPATDKEIL</sequence>
<comment type="caution">
    <text evidence="5">The sequence shown here is derived from an EMBL/GenBank/DDBJ whole genome shotgun (WGS) entry which is preliminary data.</text>
</comment>
<dbReference type="Pfam" id="PF01553">
    <property type="entry name" value="Acyltransferase"/>
    <property type="match status" value="1"/>
</dbReference>
<gene>
    <name evidence="5" type="ORF">EFL26_23355</name>
</gene>
<dbReference type="AlphaFoldDB" id="A0A3N0GF57"/>
<protein>
    <submittedName>
        <fullName evidence="5">1-acyl-sn-glycerol-3-phosphate acyltransferase</fullName>
    </submittedName>
</protein>
<dbReference type="Proteomes" id="UP000279994">
    <property type="component" value="Unassembled WGS sequence"/>
</dbReference>
<reference evidence="5 6" key="1">
    <citation type="submission" date="2018-11" db="EMBL/GenBank/DDBJ databases">
        <authorList>
            <person name="Li F."/>
        </authorList>
    </citation>
    <scope>NUCLEOTIDE SEQUENCE [LARGE SCALE GENOMIC DNA]</scope>
    <source>
        <strain evidence="5 6">Gsoil 818</strain>
    </source>
</reference>
<dbReference type="SUPFAM" id="SSF69593">
    <property type="entry name" value="Glycerol-3-phosphate (1)-acyltransferase"/>
    <property type="match status" value="1"/>
</dbReference>